<dbReference type="InterPro" id="IPR003439">
    <property type="entry name" value="ABC_transporter-like_ATP-bd"/>
</dbReference>
<dbReference type="InterPro" id="IPR027417">
    <property type="entry name" value="P-loop_NTPase"/>
</dbReference>
<feature type="domain" description="ABC transporter" evidence="3">
    <location>
        <begin position="7"/>
        <end position="212"/>
    </location>
</feature>
<dbReference type="EMBL" id="JAPNTZ010000014">
    <property type="protein sequence ID" value="MCY1143196.1"/>
    <property type="molecule type" value="Genomic_DNA"/>
</dbReference>
<sequence length="212" mass="22243">MTTADLVRLEAVTHQRGPTAVLSEVSLALPPARLAVLAGRSGSGKSTLLHLVAGIMAPTRGEVTVADKAATTVHDWGQVALLPQRPALTPELTVAENAHLPARLRGRDPDPELLTRLGLDALAARPAHDTSLGEQQRTALARTLVLNPAVALLDEPTAHQDDEHVALVLSALTAAVAAGTLVLVATHDQRIIDLADDLLPLRSGRLLEQPAP</sequence>
<keyword evidence="2 4" id="KW-0067">ATP-binding</keyword>
<dbReference type="Gene3D" id="3.40.50.300">
    <property type="entry name" value="P-loop containing nucleotide triphosphate hydrolases"/>
    <property type="match status" value="1"/>
</dbReference>
<evidence type="ECO:0000256" key="2">
    <source>
        <dbReference type="ARBA" id="ARBA00022840"/>
    </source>
</evidence>
<dbReference type="Pfam" id="PF00005">
    <property type="entry name" value="ABC_tran"/>
    <property type="match status" value="1"/>
</dbReference>
<dbReference type="SMART" id="SM00382">
    <property type="entry name" value="AAA"/>
    <property type="match status" value="1"/>
</dbReference>
<dbReference type="PANTHER" id="PTHR24220">
    <property type="entry name" value="IMPORT ATP-BINDING PROTEIN"/>
    <property type="match status" value="1"/>
</dbReference>
<evidence type="ECO:0000256" key="1">
    <source>
        <dbReference type="ARBA" id="ARBA00022741"/>
    </source>
</evidence>
<dbReference type="InterPro" id="IPR003593">
    <property type="entry name" value="AAA+_ATPase"/>
</dbReference>
<evidence type="ECO:0000313" key="4">
    <source>
        <dbReference type="EMBL" id="MCY1143196.1"/>
    </source>
</evidence>
<keyword evidence="5" id="KW-1185">Reference proteome</keyword>
<dbReference type="RefSeq" id="WP_267567708.1">
    <property type="nucleotide sequence ID" value="NZ_JAPNTZ010000014.1"/>
</dbReference>
<accession>A0ABT4B9L4</accession>
<evidence type="ECO:0000259" key="3">
    <source>
        <dbReference type="PROSITE" id="PS50893"/>
    </source>
</evidence>
<dbReference type="InterPro" id="IPR015854">
    <property type="entry name" value="ABC_transpr_LolD-like"/>
</dbReference>
<dbReference type="Proteomes" id="UP001151002">
    <property type="component" value="Unassembled WGS sequence"/>
</dbReference>
<dbReference type="GO" id="GO:0005524">
    <property type="term" value="F:ATP binding"/>
    <property type="evidence" value="ECO:0007669"/>
    <property type="project" value="UniProtKB-KW"/>
</dbReference>
<comment type="caution">
    <text evidence="4">The sequence shown here is derived from an EMBL/GenBank/DDBJ whole genome shotgun (WGS) entry which is preliminary data.</text>
</comment>
<gene>
    <name evidence="4" type="ORF">OWR29_34805</name>
</gene>
<dbReference type="SUPFAM" id="SSF52540">
    <property type="entry name" value="P-loop containing nucleoside triphosphate hydrolases"/>
    <property type="match status" value="1"/>
</dbReference>
<dbReference type="PROSITE" id="PS50893">
    <property type="entry name" value="ABC_TRANSPORTER_2"/>
    <property type="match status" value="1"/>
</dbReference>
<dbReference type="PANTHER" id="PTHR24220:SF684">
    <property type="entry name" value="FE(3+) IONS IMPORT ATP-BINDING PROTEIN FBPC"/>
    <property type="match status" value="1"/>
</dbReference>
<name>A0ABT4B9L4_9ACTN</name>
<reference evidence="4" key="1">
    <citation type="submission" date="2022-11" db="EMBL/GenBank/DDBJ databases">
        <authorList>
            <person name="Somphong A."/>
            <person name="Phongsopitanun W."/>
        </authorList>
    </citation>
    <scope>NUCLEOTIDE SEQUENCE</scope>
    <source>
        <strain evidence="4">Pm04-4</strain>
    </source>
</reference>
<protein>
    <submittedName>
        <fullName evidence="4">ATP-binding cassette domain-containing protein</fullName>
    </submittedName>
</protein>
<organism evidence="4 5">
    <name type="scientific">Paractinoplanes pyxinae</name>
    <dbReference type="NCBI Taxonomy" id="2997416"/>
    <lineage>
        <taxon>Bacteria</taxon>
        <taxon>Bacillati</taxon>
        <taxon>Actinomycetota</taxon>
        <taxon>Actinomycetes</taxon>
        <taxon>Micromonosporales</taxon>
        <taxon>Micromonosporaceae</taxon>
        <taxon>Paractinoplanes</taxon>
    </lineage>
</organism>
<proteinExistence type="predicted"/>
<evidence type="ECO:0000313" key="5">
    <source>
        <dbReference type="Proteomes" id="UP001151002"/>
    </source>
</evidence>
<keyword evidence="1" id="KW-0547">Nucleotide-binding</keyword>